<dbReference type="GO" id="GO:0051907">
    <property type="term" value="F:S-(hydroxymethyl)glutathione synthase activity"/>
    <property type="evidence" value="ECO:0007669"/>
    <property type="project" value="UniProtKB-EC"/>
</dbReference>
<dbReference type="EC" id="4.4.1.22" evidence="6"/>
<reference evidence="6 7" key="1">
    <citation type="submission" date="2018-01" db="EMBL/GenBank/DDBJ databases">
        <title>Saezia sanguinis gen. nov., sp. nov., in the order Burkholderiales isolated from human blood.</title>
        <authorList>
            <person name="Medina-Pascual M.J."/>
            <person name="Valdezate S."/>
            <person name="Monzon S."/>
            <person name="Cuesta I."/>
            <person name="Carrasco G."/>
            <person name="Villalon P."/>
            <person name="Saez-Nieto J.A."/>
        </authorList>
    </citation>
    <scope>NUCLEOTIDE SEQUENCE [LARGE SCALE GENOMIC DNA]</scope>
    <source>
        <strain evidence="6 7">CNM695-12</strain>
    </source>
</reference>
<protein>
    <submittedName>
        <fullName evidence="6">Glutathione-dependent formaldehyde-activating enzyme</fullName>
        <ecNumber evidence="6">4.4.1.22</ecNumber>
    </submittedName>
</protein>
<feature type="domain" description="CENP-V/GFA" evidence="5">
    <location>
        <begin position="6"/>
        <end position="113"/>
    </location>
</feature>
<keyword evidence="3" id="KW-0862">Zinc</keyword>
<dbReference type="InterPro" id="IPR006913">
    <property type="entry name" value="CENP-V/GFA"/>
</dbReference>
<dbReference type="Pfam" id="PF04828">
    <property type="entry name" value="GFA"/>
    <property type="match status" value="1"/>
</dbReference>
<proteinExistence type="inferred from homology"/>
<dbReference type="PANTHER" id="PTHR33337">
    <property type="entry name" value="GFA DOMAIN-CONTAINING PROTEIN"/>
    <property type="match status" value="1"/>
</dbReference>
<sequence length="143" mass="16089">MDTRQANGSCLCGKIKVKLGAFNSQVYACHCGMCRKWSGSLLMSVDAGKSVQFEGEEYIQVYDSSAWAERGFCKNCGTHLFYRVKATQDYFLPIGLLDDIQDDQVQFVSQIYIDRKPAYFSFANPTQTMTEAQVMAMFAAPEE</sequence>
<evidence type="ECO:0000256" key="1">
    <source>
        <dbReference type="ARBA" id="ARBA00005495"/>
    </source>
</evidence>
<evidence type="ECO:0000259" key="5">
    <source>
        <dbReference type="PROSITE" id="PS51891"/>
    </source>
</evidence>
<evidence type="ECO:0000256" key="3">
    <source>
        <dbReference type="ARBA" id="ARBA00022833"/>
    </source>
</evidence>
<keyword evidence="7" id="KW-1185">Reference proteome</keyword>
<dbReference type="Proteomes" id="UP000286947">
    <property type="component" value="Unassembled WGS sequence"/>
</dbReference>
<evidence type="ECO:0000256" key="4">
    <source>
        <dbReference type="ARBA" id="ARBA00023239"/>
    </source>
</evidence>
<name>A0A433SHT2_9BURK</name>
<dbReference type="SUPFAM" id="SSF51316">
    <property type="entry name" value="Mss4-like"/>
    <property type="match status" value="1"/>
</dbReference>
<gene>
    <name evidence="6" type="primary">gfa</name>
    <name evidence="6" type="ORF">CUZ56_00805</name>
</gene>
<evidence type="ECO:0000313" key="7">
    <source>
        <dbReference type="Proteomes" id="UP000286947"/>
    </source>
</evidence>
<comment type="caution">
    <text evidence="6">The sequence shown here is derived from an EMBL/GenBank/DDBJ whole genome shotgun (WGS) entry which is preliminary data.</text>
</comment>
<dbReference type="RefSeq" id="WP_126978361.1">
    <property type="nucleotide sequence ID" value="NZ_PQSP01000001.1"/>
</dbReference>
<keyword evidence="2" id="KW-0479">Metal-binding</keyword>
<dbReference type="PANTHER" id="PTHR33337:SF40">
    <property type="entry name" value="CENP-V_GFA DOMAIN-CONTAINING PROTEIN-RELATED"/>
    <property type="match status" value="1"/>
</dbReference>
<organism evidence="6 7">
    <name type="scientific">Saezia sanguinis</name>
    <dbReference type="NCBI Taxonomy" id="1965230"/>
    <lineage>
        <taxon>Bacteria</taxon>
        <taxon>Pseudomonadati</taxon>
        <taxon>Pseudomonadota</taxon>
        <taxon>Betaproteobacteria</taxon>
        <taxon>Burkholderiales</taxon>
        <taxon>Saeziaceae</taxon>
        <taxon>Saezia</taxon>
    </lineage>
</organism>
<dbReference type="Gene3D" id="3.90.1590.10">
    <property type="entry name" value="glutathione-dependent formaldehyde- activating enzyme (gfa)"/>
    <property type="match status" value="1"/>
</dbReference>
<evidence type="ECO:0000256" key="2">
    <source>
        <dbReference type="ARBA" id="ARBA00022723"/>
    </source>
</evidence>
<comment type="similarity">
    <text evidence="1">Belongs to the Gfa family.</text>
</comment>
<dbReference type="EMBL" id="PQSP01000001">
    <property type="protein sequence ID" value="RUS68315.1"/>
    <property type="molecule type" value="Genomic_DNA"/>
</dbReference>
<dbReference type="PROSITE" id="PS51891">
    <property type="entry name" value="CENP_V_GFA"/>
    <property type="match status" value="1"/>
</dbReference>
<accession>A0A433SHT2</accession>
<dbReference type="OrthoDB" id="327703at2"/>
<dbReference type="AlphaFoldDB" id="A0A433SHT2"/>
<evidence type="ECO:0000313" key="6">
    <source>
        <dbReference type="EMBL" id="RUS68315.1"/>
    </source>
</evidence>
<keyword evidence="4 6" id="KW-0456">Lyase</keyword>
<dbReference type="GO" id="GO:0046872">
    <property type="term" value="F:metal ion binding"/>
    <property type="evidence" value="ECO:0007669"/>
    <property type="project" value="UniProtKB-KW"/>
</dbReference>
<dbReference type="InterPro" id="IPR011057">
    <property type="entry name" value="Mss4-like_sf"/>
</dbReference>